<reference evidence="2" key="1">
    <citation type="submission" date="2018-08" db="EMBL/GenBank/DDBJ databases">
        <authorList>
            <consortium name="GenomeTrakr network: Whole genome sequencing for foodborne pathogen traceback"/>
        </authorList>
    </citation>
    <scope>NUCLEOTIDE SEQUENCE [LARGE SCALE GENOMIC DNA]</scope>
    <source>
        <strain evidence="2">FDA00003943</strain>
    </source>
</reference>
<name>A0A6C8YIB6_SALER</name>
<protein>
    <recommendedName>
        <fullName evidence="3">Lipoprotein</fullName>
    </recommendedName>
</protein>
<evidence type="ECO:0000313" key="2">
    <source>
        <dbReference type="EMBL" id="MII81842.1"/>
    </source>
</evidence>
<dbReference type="Proteomes" id="UP000885342">
    <property type="component" value="Unassembled WGS sequence"/>
</dbReference>
<feature type="chain" id="PRO_5025442792" description="Lipoprotein" evidence="1">
    <location>
        <begin position="36"/>
        <end position="141"/>
    </location>
</feature>
<accession>A0A6C8YIB6</accession>
<comment type="caution">
    <text evidence="2">The sequence shown here is derived from an EMBL/GenBank/DDBJ whole genome shotgun (WGS) entry which is preliminary data.</text>
</comment>
<proteinExistence type="predicted"/>
<feature type="signal peptide" evidence="1">
    <location>
        <begin position="1"/>
        <end position="35"/>
    </location>
</feature>
<dbReference type="AlphaFoldDB" id="A0A6C8YIB6"/>
<keyword evidence="1" id="KW-0732">Signal</keyword>
<evidence type="ECO:0008006" key="3">
    <source>
        <dbReference type="Google" id="ProtNLM"/>
    </source>
</evidence>
<evidence type="ECO:0000256" key="1">
    <source>
        <dbReference type="SAM" id="SignalP"/>
    </source>
</evidence>
<gene>
    <name evidence="2" type="ORF">AIF45_22905</name>
</gene>
<organism evidence="2">
    <name type="scientific">Salmonella enterica subsp. salamae</name>
    <dbReference type="NCBI Taxonomy" id="59202"/>
    <lineage>
        <taxon>Bacteria</taxon>
        <taxon>Pseudomonadati</taxon>
        <taxon>Pseudomonadota</taxon>
        <taxon>Gammaproteobacteria</taxon>
        <taxon>Enterobacterales</taxon>
        <taxon>Enterobacteriaceae</taxon>
        <taxon>Salmonella</taxon>
    </lineage>
</organism>
<dbReference type="EMBL" id="RSKH01000024">
    <property type="protein sequence ID" value="MII81842.1"/>
    <property type="molecule type" value="Genomic_DNA"/>
</dbReference>
<sequence>MVITDFFAERGVDMKKRIRVVLSGLLLAVAGCAGAATQQSAPSGAEQVYGGTLNQCRTELALLKPLNPALYQQQEKALDGDLASATQYLLMRSRLNAGMQETLDRLHQANLMRTCQQVHNVLFNQLLDKSTVAVSPGGKRQ</sequence>